<name>A0A550J7K3_9BACT</name>
<evidence type="ECO:0000256" key="1">
    <source>
        <dbReference type="ARBA" id="ARBA00006226"/>
    </source>
</evidence>
<protein>
    <submittedName>
        <fullName evidence="3">Type II toxin-antitoxin system RelE/ParE family toxin</fullName>
    </submittedName>
</protein>
<sequence>MVYRIELTPAAEKSLAKIAKSDRPLLKRIDQALLALAASPFPANSKQLVGEDPPLYRMRVGDYRILYQVENDVLVILVVHVSHRKDVYRFLKR</sequence>
<evidence type="ECO:0000313" key="4">
    <source>
        <dbReference type="Proteomes" id="UP000317155"/>
    </source>
</evidence>
<organism evidence="3 4">
    <name type="scientific">Trichloromonas acetexigens</name>
    <dbReference type="NCBI Taxonomy" id="38815"/>
    <lineage>
        <taxon>Bacteria</taxon>
        <taxon>Pseudomonadati</taxon>
        <taxon>Thermodesulfobacteriota</taxon>
        <taxon>Desulfuromonadia</taxon>
        <taxon>Desulfuromonadales</taxon>
        <taxon>Trichloromonadaceae</taxon>
        <taxon>Trichloromonas</taxon>
    </lineage>
</organism>
<evidence type="ECO:0000313" key="3">
    <source>
        <dbReference type="EMBL" id="TRO79112.1"/>
    </source>
</evidence>
<keyword evidence="2" id="KW-1277">Toxin-antitoxin system</keyword>
<proteinExistence type="inferred from homology"/>
<evidence type="ECO:0000256" key="2">
    <source>
        <dbReference type="ARBA" id="ARBA00022649"/>
    </source>
</evidence>
<dbReference type="InterPro" id="IPR035093">
    <property type="entry name" value="RelE/ParE_toxin_dom_sf"/>
</dbReference>
<dbReference type="PANTHER" id="PTHR35601">
    <property type="entry name" value="TOXIN RELE"/>
    <property type="match status" value="1"/>
</dbReference>
<dbReference type="PANTHER" id="PTHR35601:SF1">
    <property type="entry name" value="TOXIN RELE"/>
    <property type="match status" value="1"/>
</dbReference>
<comment type="similarity">
    <text evidence="1">Belongs to the RelE toxin family.</text>
</comment>
<gene>
    <name evidence="3" type="ORF">FL622_14110</name>
</gene>
<dbReference type="InterPro" id="IPR007712">
    <property type="entry name" value="RelE/ParE_toxin"/>
</dbReference>
<dbReference type="Proteomes" id="UP000317155">
    <property type="component" value="Unassembled WGS sequence"/>
</dbReference>
<accession>A0A550J7K3</accession>
<keyword evidence="4" id="KW-1185">Reference proteome</keyword>
<dbReference type="OrthoDB" id="9797723at2"/>
<dbReference type="EMBL" id="VJVV01000012">
    <property type="protein sequence ID" value="TRO79112.1"/>
    <property type="molecule type" value="Genomic_DNA"/>
</dbReference>
<comment type="caution">
    <text evidence="3">The sequence shown here is derived from an EMBL/GenBank/DDBJ whole genome shotgun (WGS) entry which is preliminary data.</text>
</comment>
<dbReference type="Gene3D" id="3.30.2310.20">
    <property type="entry name" value="RelE-like"/>
    <property type="match status" value="1"/>
</dbReference>
<reference evidence="3 4" key="1">
    <citation type="submission" date="2019-07" db="EMBL/GenBank/DDBJ databases">
        <title>Insights of Desulfuromonas acetexigens electromicrobiology.</title>
        <authorList>
            <person name="Katuri K."/>
            <person name="Sapireddy V."/>
            <person name="Shaw D.R."/>
            <person name="Saikaly P."/>
        </authorList>
    </citation>
    <scope>NUCLEOTIDE SEQUENCE [LARGE SCALE GENOMIC DNA]</scope>
    <source>
        <strain evidence="3 4">2873</strain>
    </source>
</reference>
<dbReference type="SUPFAM" id="SSF143011">
    <property type="entry name" value="RelE-like"/>
    <property type="match status" value="1"/>
</dbReference>
<dbReference type="Pfam" id="PF05016">
    <property type="entry name" value="ParE_toxin"/>
    <property type="match status" value="1"/>
</dbReference>
<dbReference type="RefSeq" id="WP_092053995.1">
    <property type="nucleotide sequence ID" value="NZ_FOJJ01000004.1"/>
</dbReference>
<dbReference type="AlphaFoldDB" id="A0A550J7K3"/>
<dbReference type="NCBIfam" id="TIGR02385">
    <property type="entry name" value="RelE_StbE"/>
    <property type="match status" value="1"/>
</dbReference>